<evidence type="ECO:0000256" key="6">
    <source>
        <dbReference type="PROSITE-ProRule" id="PRU00169"/>
    </source>
</evidence>
<gene>
    <name evidence="10" type="ORF">BM613_01930</name>
</gene>
<feature type="DNA-binding region" description="OmpR/PhoB-type" evidence="7">
    <location>
        <begin position="125"/>
        <end position="233"/>
    </location>
</feature>
<accession>A0A2U3DC61</accession>
<evidence type="ECO:0000313" key="10">
    <source>
        <dbReference type="EMBL" id="PWI58869.1"/>
    </source>
</evidence>
<feature type="modified residue" description="4-aspartylphosphate" evidence="6">
    <location>
        <position position="51"/>
    </location>
</feature>
<keyword evidence="5" id="KW-0804">Transcription</keyword>
<dbReference type="CDD" id="cd00383">
    <property type="entry name" value="trans_reg_C"/>
    <property type="match status" value="1"/>
</dbReference>
<dbReference type="InterPro" id="IPR039420">
    <property type="entry name" value="WalR-like"/>
</dbReference>
<dbReference type="Pfam" id="PF00486">
    <property type="entry name" value="Trans_reg_C"/>
    <property type="match status" value="1"/>
</dbReference>
<dbReference type="GO" id="GO:0032993">
    <property type="term" value="C:protein-DNA complex"/>
    <property type="evidence" value="ECO:0007669"/>
    <property type="project" value="TreeGrafter"/>
</dbReference>
<dbReference type="InterPro" id="IPR001789">
    <property type="entry name" value="Sig_transdc_resp-reg_receiver"/>
</dbReference>
<feature type="domain" description="OmpR/PhoB-type" evidence="9">
    <location>
        <begin position="125"/>
        <end position="233"/>
    </location>
</feature>
<evidence type="ECO:0000256" key="1">
    <source>
        <dbReference type="ARBA" id="ARBA00022553"/>
    </source>
</evidence>
<dbReference type="Pfam" id="PF00072">
    <property type="entry name" value="Response_reg"/>
    <property type="match status" value="1"/>
</dbReference>
<dbReference type="Proteomes" id="UP000245380">
    <property type="component" value="Unassembled WGS sequence"/>
</dbReference>
<evidence type="ECO:0000259" key="9">
    <source>
        <dbReference type="PROSITE" id="PS51755"/>
    </source>
</evidence>
<keyword evidence="4 7" id="KW-0238">DNA-binding</keyword>
<reference evidence="10 11" key="1">
    <citation type="submission" date="2016-11" db="EMBL/GenBank/DDBJ databases">
        <title>Comparative genomics of Acidibacillus ferroxidans species.</title>
        <authorList>
            <person name="Oliveira G."/>
            <person name="Nunes G."/>
            <person name="Oliveira R."/>
            <person name="Araujo F."/>
            <person name="Salim A."/>
            <person name="Scholte L."/>
            <person name="Morais D."/>
            <person name="Nancucheo I."/>
            <person name="Johnson D.B."/>
            <person name="Grail B."/>
            <person name="Bittencourt J."/>
            <person name="Valadares R."/>
        </authorList>
    </citation>
    <scope>NUCLEOTIDE SEQUENCE [LARGE SCALE GENOMIC DNA]</scope>
    <source>
        <strain evidence="10 11">Y002</strain>
    </source>
</reference>
<sequence length="234" mass="26163">MRILLIDDEKKLVEALKQLFVENHFAVDLAHDGVEGLELARNDVYDVLIVDVMLPHLSGYELVEILRKEGSSVPILLLTAKDGVDDRVYGLDHGADDYLVKPFATSELLARVRALTRRKGNVVGTEKIGVGDLQLDLVTRQVTCGQTVMQLTAKEFLLLELFLRHEGQVLPKEVLLDRVWGYEALLDTNAVEIYVHFLRKKLLAAKANVATEKATLHIPMIETVRGVGYVLKAL</sequence>
<evidence type="ECO:0000256" key="4">
    <source>
        <dbReference type="ARBA" id="ARBA00023125"/>
    </source>
</evidence>
<feature type="domain" description="Response regulatory" evidence="8">
    <location>
        <begin position="2"/>
        <end position="116"/>
    </location>
</feature>
<dbReference type="InterPro" id="IPR036388">
    <property type="entry name" value="WH-like_DNA-bd_sf"/>
</dbReference>
<dbReference type="SMART" id="SM00862">
    <property type="entry name" value="Trans_reg_C"/>
    <property type="match status" value="1"/>
</dbReference>
<evidence type="ECO:0000259" key="8">
    <source>
        <dbReference type="PROSITE" id="PS50110"/>
    </source>
</evidence>
<dbReference type="GO" id="GO:0006355">
    <property type="term" value="P:regulation of DNA-templated transcription"/>
    <property type="evidence" value="ECO:0007669"/>
    <property type="project" value="InterPro"/>
</dbReference>
<organism evidence="10 11">
    <name type="scientific">Sulfoacidibacillus thermotolerans</name>
    <name type="common">Acidibacillus sulfuroxidans</name>
    <dbReference type="NCBI Taxonomy" id="1765684"/>
    <lineage>
        <taxon>Bacteria</taxon>
        <taxon>Bacillati</taxon>
        <taxon>Bacillota</taxon>
        <taxon>Bacilli</taxon>
        <taxon>Bacillales</taxon>
        <taxon>Alicyclobacillaceae</taxon>
        <taxon>Sulfoacidibacillus</taxon>
    </lineage>
</organism>
<dbReference type="SUPFAM" id="SSF46894">
    <property type="entry name" value="C-terminal effector domain of the bipartite response regulators"/>
    <property type="match status" value="1"/>
</dbReference>
<dbReference type="AlphaFoldDB" id="A0A2U3DC61"/>
<dbReference type="Gene3D" id="3.40.50.2300">
    <property type="match status" value="1"/>
</dbReference>
<keyword evidence="3" id="KW-0805">Transcription regulation</keyword>
<evidence type="ECO:0000313" key="11">
    <source>
        <dbReference type="Proteomes" id="UP000245380"/>
    </source>
</evidence>
<keyword evidence="2" id="KW-0902">Two-component regulatory system</keyword>
<evidence type="ECO:0000256" key="5">
    <source>
        <dbReference type="ARBA" id="ARBA00023163"/>
    </source>
</evidence>
<dbReference type="Gene3D" id="1.10.10.10">
    <property type="entry name" value="Winged helix-like DNA-binding domain superfamily/Winged helix DNA-binding domain"/>
    <property type="match status" value="1"/>
</dbReference>
<dbReference type="GO" id="GO:0000156">
    <property type="term" value="F:phosphorelay response regulator activity"/>
    <property type="evidence" value="ECO:0007669"/>
    <property type="project" value="TreeGrafter"/>
</dbReference>
<dbReference type="Gene3D" id="6.10.250.690">
    <property type="match status" value="1"/>
</dbReference>
<evidence type="ECO:0000256" key="7">
    <source>
        <dbReference type="PROSITE-ProRule" id="PRU01091"/>
    </source>
</evidence>
<dbReference type="PANTHER" id="PTHR48111">
    <property type="entry name" value="REGULATOR OF RPOS"/>
    <property type="match status" value="1"/>
</dbReference>
<keyword evidence="11" id="KW-1185">Reference proteome</keyword>
<dbReference type="PROSITE" id="PS50110">
    <property type="entry name" value="RESPONSE_REGULATORY"/>
    <property type="match status" value="1"/>
</dbReference>
<comment type="caution">
    <text evidence="10">The sequence shown here is derived from an EMBL/GenBank/DDBJ whole genome shotgun (WGS) entry which is preliminary data.</text>
</comment>
<dbReference type="InterPro" id="IPR001867">
    <property type="entry name" value="OmpR/PhoB-type_DNA-bd"/>
</dbReference>
<proteinExistence type="predicted"/>
<dbReference type="OrthoDB" id="2373414at2"/>
<dbReference type="GO" id="GO:0005829">
    <property type="term" value="C:cytosol"/>
    <property type="evidence" value="ECO:0007669"/>
    <property type="project" value="TreeGrafter"/>
</dbReference>
<dbReference type="InterPro" id="IPR016032">
    <property type="entry name" value="Sig_transdc_resp-reg_C-effctor"/>
</dbReference>
<dbReference type="PANTHER" id="PTHR48111:SF22">
    <property type="entry name" value="REGULATOR OF RPOS"/>
    <property type="match status" value="1"/>
</dbReference>
<dbReference type="RefSeq" id="WP_109429465.1">
    <property type="nucleotide sequence ID" value="NZ_MPDK01000002.1"/>
</dbReference>
<evidence type="ECO:0000256" key="3">
    <source>
        <dbReference type="ARBA" id="ARBA00023015"/>
    </source>
</evidence>
<dbReference type="EMBL" id="MPDK01000002">
    <property type="protein sequence ID" value="PWI58869.1"/>
    <property type="molecule type" value="Genomic_DNA"/>
</dbReference>
<evidence type="ECO:0000256" key="2">
    <source>
        <dbReference type="ARBA" id="ARBA00023012"/>
    </source>
</evidence>
<dbReference type="FunFam" id="3.40.50.2300:FF:000001">
    <property type="entry name" value="DNA-binding response regulator PhoB"/>
    <property type="match status" value="1"/>
</dbReference>
<dbReference type="PROSITE" id="PS51755">
    <property type="entry name" value="OMPR_PHOB"/>
    <property type="match status" value="1"/>
</dbReference>
<dbReference type="GO" id="GO:0000976">
    <property type="term" value="F:transcription cis-regulatory region binding"/>
    <property type="evidence" value="ECO:0007669"/>
    <property type="project" value="TreeGrafter"/>
</dbReference>
<dbReference type="SMART" id="SM00448">
    <property type="entry name" value="REC"/>
    <property type="match status" value="1"/>
</dbReference>
<keyword evidence="1 6" id="KW-0597">Phosphoprotein</keyword>
<dbReference type="SUPFAM" id="SSF52172">
    <property type="entry name" value="CheY-like"/>
    <property type="match status" value="1"/>
</dbReference>
<protein>
    <submittedName>
        <fullName evidence="10">DNA-binding response regulator</fullName>
    </submittedName>
</protein>
<dbReference type="InterPro" id="IPR011006">
    <property type="entry name" value="CheY-like_superfamily"/>
</dbReference>
<name>A0A2U3DC61_SULT2</name>